<keyword evidence="1" id="KW-0472">Membrane</keyword>
<dbReference type="AlphaFoldDB" id="A0A5N6V023"/>
<evidence type="ECO:0000313" key="2">
    <source>
        <dbReference type="EMBL" id="KAE8164083.1"/>
    </source>
</evidence>
<organism evidence="2 3">
    <name type="scientific">Aspergillus tamarii</name>
    <dbReference type="NCBI Taxonomy" id="41984"/>
    <lineage>
        <taxon>Eukaryota</taxon>
        <taxon>Fungi</taxon>
        <taxon>Dikarya</taxon>
        <taxon>Ascomycota</taxon>
        <taxon>Pezizomycotina</taxon>
        <taxon>Eurotiomycetes</taxon>
        <taxon>Eurotiomycetidae</taxon>
        <taxon>Eurotiales</taxon>
        <taxon>Aspergillaceae</taxon>
        <taxon>Aspergillus</taxon>
        <taxon>Aspergillus subgen. Circumdati</taxon>
    </lineage>
</organism>
<dbReference type="PANTHER" id="PTHR15907">
    <property type="entry name" value="DUF614 FAMILY PROTEIN-RELATED"/>
    <property type="match status" value="1"/>
</dbReference>
<dbReference type="Proteomes" id="UP000326950">
    <property type="component" value="Unassembled WGS sequence"/>
</dbReference>
<keyword evidence="3" id="KW-1185">Reference proteome</keyword>
<feature type="transmembrane region" description="Helical" evidence="1">
    <location>
        <begin position="46"/>
        <end position="70"/>
    </location>
</feature>
<name>A0A5N6V023_ASPTM</name>
<feature type="transmembrane region" description="Helical" evidence="1">
    <location>
        <begin position="12"/>
        <end position="34"/>
    </location>
</feature>
<keyword evidence="1" id="KW-1133">Transmembrane helix</keyword>
<keyword evidence="1" id="KW-0812">Transmembrane</keyword>
<reference evidence="2 3" key="1">
    <citation type="submission" date="2019-04" db="EMBL/GenBank/DDBJ databases">
        <title>Friends and foes A comparative genomics study of 23 Aspergillus species from section Flavi.</title>
        <authorList>
            <consortium name="DOE Joint Genome Institute"/>
            <person name="Kjaerbolling I."/>
            <person name="Vesth T."/>
            <person name="Frisvad J.C."/>
            <person name="Nybo J.L."/>
            <person name="Theobald S."/>
            <person name="Kildgaard S."/>
            <person name="Isbrandt T."/>
            <person name="Kuo A."/>
            <person name="Sato A."/>
            <person name="Lyhne E.K."/>
            <person name="Kogle M.E."/>
            <person name="Wiebenga A."/>
            <person name="Kun R.S."/>
            <person name="Lubbers R.J."/>
            <person name="Makela M.R."/>
            <person name="Barry K."/>
            <person name="Chovatia M."/>
            <person name="Clum A."/>
            <person name="Daum C."/>
            <person name="Haridas S."/>
            <person name="He G."/>
            <person name="LaButti K."/>
            <person name="Lipzen A."/>
            <person name="Mondo S."/>
            <person name="Riley R."/>
            <person name="Salamov A."/>
            <person name="Simmons B.A."/>
            <person name="Magnuson J.K."/>
            <person name="Henrissat B."/>
            <person name="Mortensen U.H."/>
            <person name="Larsen T.O."/>
            <person name="Devries R.P."/>
            <person name="Grigoriev I.V."/>
            <person name="Machida M."/>
            <person name="Baker S.E."/>
            <person name="Andersen M.R."/>
        </authorList>
    </citation>
    <scope>NUCLEOTIDE SEQUENCE [LARGE SCALE GENOMIC DNA]</scope>
    <source>
        <strain evidence="2 3">CBS 117626</strain>
    </source>
</reference>
<accession>A0A5N6V023</accession>
<dbReference type="EMBL" id="ML738611">
    <property type="protein sequence ID" value="KAE8164083.1"/>
    <property type="molecule type" value="Genomic_DNA"/>
</dbReference>
<dbReference type="InterPro" id="IPR006461">
    <property type="entry name" value="PLAC_motif_containing"/>
</dbReference>
<gene>
    <name evidence="2" type="ORF">BDV40DRAFT_261313</name>
</gene>
<evidence type="ECO:0000256" key="1">
    <source>
        <dbReference type="SAM" id="Phobius"/>
    </source>
</evidence>
<dbReference type="NCBIfam" id="TIGR01571">
    <property type="entry name" value="A_thal_Cys_rich"/>
    <property type="match status" value="1"/>
</dbReference>
<dbReference type="OrthoDB" id="1045822at2759"/>
<evidence type="ECO:0000313" key="3">
    <source>
        <dbReference type="Proteomes" id="UP000326950"/>
    </source>
</evidence>
<proteinExistence type="predicted"/>
<protein>
    <submittedName>
        <fullName evidence="2">PLAC8-domain-containing protein</fullName>
    </submittedName>
</protein>
<sequence length="132" mass="14732">MAAEQNDWNHSLFACCCPINTAFLSWLCPCVSFGRTQARLKDPTLSSYSCCNGDCIVFFITGLLCTNAVCHFRKRRAMKDKFGIEKSCCGDCCTVCFCPCCALVQEAKEADMQAANGRIGYLMNERMVYERG</sequence>
<dbReference type="Pfam" id="PF04749">
    <property type="entry name" value="PLAC8"/>
    <property type="match status" value="1"/>
</dbReference>